<accession>A0A6I2MFC1</accession>
<evidence type="ECO:0008006" key="3">
    <source>
        <dbReference type="Google" id="ProtNLM"/>
    </source>
</evidence>
<sequence length="190" mass="21656">MKTKLFITIAFLSLLMTSCIKDYLGDTGGDKIELNSENYLYDGDLERIFLEEQIDRLTDEIAQLDENDPKIEKLIKQRVNFKDRLAQIIDLSAVGLDLVIPCDTPNGKCVPRLLEYFVFYKNIEQAVVYVKNINGESIGISDKLTPLPEFKNELQYIRVPVDSHAKGIIIEIIKKDDQGNEITSTVTLNR</sequence>
<dbReference type="EMBL" id="WKJH01000001">
    <property type="protein sequence ID" value="MRX62541.1"/>
    <property type="molecule type" value="Genomic_DNA"/>
</dbReference>
<gene>
    <name evidence="1" type="ORF">GJ691_00040</name>
</gene>
<dbReference type="AlphaFoldDB" id="A0A6I2MFC1"/>
<proteinExistence type="predicted"/>
<dbReference type="RefSeq" id="WP_154362520.1">
    <property type="nucleotide sequence ID" value="NZ_CANMYZ010000001.1"/>
</dbReference>
<organism evidence="1 2">
    <name type="scientific">Maribacter luteus</name>
    <dbReference type="NCBI Taxonomy" id="2594478"/>
    <lineage>
        <taxon>Bacteria</taxon>
        <taxon>Pseudomonadati</taxon>
        <taxon>Bacteroidota</taxon>
        <taxon>Flavobacteriia</taxon>
        <taxon>Flavobacteriales</taxon>
        <taxon>Flavobacteriaceae</taxon>
        <taxon>Maribacter</taxon>
    </lineage>
</organism>
<protein>
    <recommendedName>
        <fullName evidence="3">Lipoprotein</fullName>
    </recommendedName>
</protein>
<evidence type="ECO:0000313" key="2">
    <source>
        <dbReference type="Proteomes" id="UP000443153"/>
    </source>
</evidence>
<comment type="caution">
    <text evidence="1">The sequence shown here is derived from an EMBL/GenBank/DDBJ whole genome shotgun (WGS) entry which is preliminary data.</text>
</comment>
<dbReference type="PROSITE" id="PS51257">
    <property type="entry name" value="PROKAR_LIPOPROTEIN"/>
    <property type="match status" value="1"/>
</dbReference>
<keyword evidence="2" id="KW-1185">Reference proteome</keyword>
<dbReference type="Proteomes" id="UP000443153">
    <property type="component" value="Unassembled WGS sequence"/>
</dbReference>
<evidence type="ECO:0000313" key="1">
    <source>
        <dbReference type="EMBL" id="MRX62541.1"/>
    </source>
</evidence>
<name>A0A6I2MFC1_9FLAO</name>
<dbReference type="OrthoDB" id="1176169at2"/>
<reference evidence="1 2" key="1">
    <citation type="submission" date="2019-11" db="EMBL/GenBank/DDBJ databases">
        <title>Maribacter lutea sp. nov., a marine bacterium isolated from intertidal sand.</title>
        <authorList>
            <person name="Liu A."/>
        </authorList>
    </citation>
    <scope>NUCLEOTIDE SEQUENCE [LARGE SCALE GENOMIC DNA]</scope>
    <source>
        <strain evidence="1 2">RZ05</strain>
    </source>
</reference>